<proteinExistence type="predicted"/>
<name>A0A847S9U8_9NEIS</name>
<dbReference type="SUPFAM" id="SSF53697">
    <property type="entry name" value="SIS domain"/>
    <property type="match status" value="1"/>
</dbReference>
<evidence type="ECO:0000259" key="6">
    <source>
        <dbReference type="PROSITE" id="PS51464"/>
    </source>
</evidence>
<accession>A0A847S9U8</accession>
<dbReference type="Pfam" id="PF01380">
    <property type="entry name" value="SIS"/>
    <property type="match status" value="1"/>
</dbReference>
<sequence length="295" mass="31657">MPSANLILHIRDTLEQLRPAERKVGEAVLADVDFAMHASIAELALKAQVSEPSVTRFCRAIGCEGLRAFKVQLAHSVASGLPYNSETVEASDDTHTLIHKVCDAISHAFQHSRDLIDPLATEAAIRALALAPRIYFFGVGAGSGIVAEDAYLRFLRLDIAASAFTDGHLQRLSAGLLEPGDVAFAISHTGRSQEVIDSLKIAKQRGATTIALTTAGSPLAWVADIPLLVRLPRYGDPHTPGVSRLVHLGIMDILAIGTALRRGPRSIEKVRRARARLETLRASDDADPPDSSGVF</sequence>
<dbReference type="GO" id="GO:0003677">
    <property type="term" value="F:DNA binding"/>
    <property type="evidence" value="ECO:0007669"/>
    <property type="project" value="UniProtKB-KW"/>
</dbReference>
<protein>
    <submittedName>
        <fullName evidence="7">SIS domain-containing protein</fullName>
    </submittedName>
</protein>
<keyword evidence="4" id="KW-0804">Transcription</keyword>
<keyword evidence="2" id="KW-0238">DNA-binding</keyword>
<dbReference type="Gene3D" id="3.40.50.10490">
    <property type="entry name" value="Glucose-6-phosphate isomerase like protein, domain 1"/>
    <property type="match status" value="1"/>
</dbReference>
<evidence type="ECO:0000256" key="1">
    <source>
        <dbReference type="ARBA" id="ARBA00023015"/>
    </source>
</evidence>
<dbReference type="PROSITE" id="PS51464">
    <property type="entry name" value="SIS"/>
    <property type="match status" value="1"/>
</dbReference>
<dbReference type="CDD" id="cd05013">
    <property type="entry name" value="SIS_RpiR"/>
    <property type="match status" value="1"/>
</dbReference>
<dbReference type="PROSITE" id="PS51071">
    <property type="entry name" value="HTH_RPIR"/>
    <property type="match status" value="1"/>
</dbReference>
<keyword evidence="8" id="KW-1185">Reference proteome</keyword>
<evidence type="ECO:0000256" key="4">
    <source>
        <dbReference type="ARBA" id="ARBA00023163"/>
    </source>
</evidence>
<dbReference type="GO" id="GO:0006096">
    <property type="term" value="P:glycolytic process"/>
    <property type="evidence" value="ECO:0007669"/>
    <property type="project" value="UniProtKB-KW"/>
</dbReference>
<keyword evidence="1" id="KW-0805">Transcription regulation</keyword>
<organism evidence="7 8">
    <name type="scientific">Leeia aquatica</name>
    <dbReference type="NCBI Taxonomy" id="2725557"/>
    <lineage>
        <taxon>Bacteria</taxon>
        <taxon>Pseudomonadati</taxon>
        <taxon>Pseudomonadota</taxon>
        <taxon>Betaproteobacteria</taxon>
        <taxon>Neisseriales</taxon>
        <taxon>Leeiaceae</taxon>
        <taxon>Leeia</taxon>
    </lineage>
</organism>
<dbReference type="Gene3D" id="1.10.10.10">
    <property type="entry name" value="Winged helix-like DNA-binding domain superfamily/Winged helix DNA-binding domain"/>
    <property type="match status" value="1"/>
</dbReference>
<dbReference type="InterPro" id="IPR036388">
    <property type="entry name" value="WH-like_DNA-bd_sf"/>
</dbReference>
<reference evidence="7 8" key="1">
    <citation type="submission" date="2020-04" db="EMBL/GenBank/DDBJ databases">
        <title>Draft genome of Leeia sp. IMCC25680.</title>
        <authorList>
            <person name="Song J."/>
            <person name="Cho J.-C."/>
        </authorList>
    </citation>
    <scope>NUCLEOTIDE SEQUENCE [LARGE SCALE GENOMIC DNA]</scope>
    <source>
        <strain evidence="7 8">IMCC25680</strain>
    </source>
</reference>
<feature type="domain" description="SIS" evidence="6">
    <location>
        <begin position="124"/>
        <end position="264"/>
    </location>
</feature>
<keyword evidence="3" id="KW-0324">Glycolysis</keyword>
<evidence type="ECO:0000256" key="3">
    <source>
        <dbReference type="ARBA" id="ARBA00023152"/>
    </source>
</evidence>
<dbReference type="PANTHER" id="PTHR30514:SF1">
    <property type="entry name" value="HTH-TYPE TRANSCRIPTIONAL REGULATOR HEXR-RELATED"/>
    <property type="match status" value="1"/>
</dbReference>
<dbReference type="InterPro" id="IPR047640">
    <property type="entry name" value="RpiR-like"/>
</dbReference>
<comment type="caution">
    <text evidence="7">The sequence shown here is derived from an EMBL/GenBank/DDBJ whole genome shotgun (WGS) entry which is preliminary data.</text>
</comment>
<dbReference type="EMBL" id="JABAIM010000005">
    <property type="protein sequence ID" value="NLR76804.1"/>
    <property type="molecule type" value="Genomic_DNA"/>
</dbReference>
<evidence type="ECO:0000256" key="2">
    <source>
        <dbReference type="ARBA" id="ARBA00023125"/>
    </source>
</evidence>
<dbReference type="GO" id="GO:0003700">
    <property type="term" value="F:DNA-binding transcription factor activity"/>
    <property type="evidence" value="ECO:0007669"/>
    <property type="project" value="InterPro"/>
</dbReference>
<evidence type="ECO:0000313" key="8">
    <source>
        <dbReference type="Proteomes" id="UP000587991"/>
    </source>
</evidence>
<dbReference type="InterPro" id="IPR009057">
    <property type="entry name" value="Homeodomain-like_sf"/>
</dbReference>
<dbReference type="InterPro" id="IPR000281">
    <property type="entry name" value="HTH_RpiR"/>
</dbReference>
<gene>
    <name evidence="7" type="ORF">HF682_16675</name>
</gene>
<feature type="domain" description="HTH rpiR-type" evidence="5">
    <location>
        <begin position="4"/>
        <end position="80"/>
    </location>
</feature>
<dbReference type="PANTHER" id="PTHR30514">
    <property type="entry name" value="GLUCOKINASE"/>
    <property type="match status" value="1"/>
</dbReference>
<dbReference type="RefSeq" id="WP_168878479.1">
    <property type="nucleotide sequence ID" value="NZ_JABAIM010000005.1"/>
</dbReference>
<dbReference type="InterPro" id="IPR035472">
    <property type="entry name" value="RpiR-like_SIS"/>
</dbReference>
<evidence type="ECO:0000259" key="5">
    <source>
        <dbReference type="PROSITE" id="PS51071"/>
    </source>
</evidence>
<dbReference type="Proteomes" id="UP000587991">
    <property type="component" value="Unassembled WGS sequence"/>
</dbReference>
<dbReference type="InterPro" id="IPR001347">
    <property type="entry name" value="SIS_dom"/>
</dbReference>
<evidence type="ECO:0000313" key="7">
    <source>
        <dbReference type="EMBL" id="NLR76804.1"/>
    </source>
</evidence>
<dbReference type="SUPFAM" id="SSF46689">
    <property type="entry name" value="Homeodomain-like"/>
    <property type="match status" value="1"/>
</dbReference>
<dbReference type="InterPro" id="IPR046348">
    <property type="entry name" value="SIS_dom_sf"/>
</dbReference>
<dbReference type="AlphaFoldDB" id="A0A847S9U8"/>
<dbReference type="GO" id="GO:0097367">
    <property type="term" value="F:carbohydrate derivative binding"/>
    <property type="evidence" value="ECO:0007669"/>
    <property type="project" value="InterPro"/>
</dbReference>
<dbReference type="Pfam" id="PF01418">
    <property type="entry name" value="HTH_6"/>
    <property type="match status" value="1"/>
</dbReference>